<proteinExistence type="predicted"/>
<dbReference type="EMBL" id="CM039177">
    <property type="protein sequence ID" value="KAH9697061.1"/>
    <property type="molecule type" value="Genomic_DNA"/>
</dbReference>
<dbReference type="Proteomes" id="UP000829398">
    <property type="component" value="Chromosome 8"/>
</dbReference>
<sequence length="587" mass="65746">MRPVVFNEYDFPLKSDPSFKISKSYPNHDSSTLIQSPMFAGFESPRADKTLSVIHATDSPPELVHNTTVIDQASSQDEETNFESNTESPPGKANLESSTEIEATENTTQSLSIPKSVNQEADHTISQPPSSTPHSQQPTHTQSTHPMITRAKAGIFKPKPRLYLTTSHIKISVPASVSEALEDHNWRNAMTEEMNALARNNTWCLVQPTSDMKIVGNKWVFRIKQKADGQIERYKARLVAKGFHQTPGIDFNETFSPVVKAATIRLVLSIAVMKNWGVIQLDVNNAFLNGDLVEDVYMIPLSYFLGLEAHRIENGLHLSQHKYICDLLKRIDMDGCKETSTPMSIVPKLSAEGGKQFSDPTLYRSIVGALLYVTITRPEISYAVHRLRRMTLTGYIDADWANNIDDRKSTGGYCIYLGNNLISWSSKKQNAVARSSTELEYRALANTTAEILWLQSVLKELQVPLTEIPIIWCDNTGAALLAANPVHHSRTKHIEIDVHFVRDIISKGGVEVRYVPTEYQPADIFTKALPADRFQRLRDKLHILPRTLRLRGHDENIVAELPNLSNTNSKLLDDMAAHLAFIGVLES</sequence>
<gene>
    <name evidence="1" type="ORF">KPL71_023449</name>
</gene>
<keyword evidence="2" id="KW-1185">Reference proteome</keyword>
<evidence type="ECO:0000313" key="1">
    <source>
        <dbReference type="EMBL" id="KAH9697061.1"/>
    </source>
</evidence>
<accession>A0ACB8IIX6</accession>
<comment type="caution">
    <text evidence="1">The sequence shown here is derived from an EMBL/GenBank/DDBJ whole genome shotgun (WGS) entry which is preliminary data.</text>
</comment>
<name>A0ACB8IIX6_CITSI</name>
<organism evidence="1 2">
    <name type="scientific">Citrus sinensis</name>
    <name type="common">Sweet orange</name>
    <name type="synonym">Citrus aurantium var. sinensis</name>
    <dbReference type="NCBI Taxonomy" id="2711"/>
    <lineage>
        <taxon>Eukaryota</taxon>
        <taxon>Viridiplantae</taxon>
        <taxon>Streptophyta</taxon>
        <taxon>Embryophyta</taxon>
        <taxon>Tracheophyta</taxon>
        <taxon>Spermatophyta</taxon>
        <taxon>Magnoliopsida</taxon>
        <taxon>eudicotyledons</taxon>
        <taxon>Gunneridae</taxon>
        <taxon>Pentapetalae</taxon>
        <taxon>rosids</taxon>
        <taxon>malvids</taxon>
        <taxon>Sapindales</taxon>
        <taxon>Rutaceae</taxon>
        <taxon>Aurantioideae</taxon>
        <taxon>Citrus</taxon>
    </lineage>
</organism>
<evidence type="ECO:0000313" key="2">
    <source>
        <dbReference type="Proteomes" id="UP000829398"/>
    </source>
</evidence>
<protein>
    <submittedName>
        <fullName evidence="1">Retrovirus-related pol polyprotein from transposon RE1</fullName>
    </submittedName>
</protein>
<reference evidence="2" key="1">
    <citation type="journal article" date="2023" name="Hortic. Res.">
        <title>A chromosome-level phased genome enabling allele-level studies in sweet orange: a case study on citrus Huanglongbing tolerance.</title>
        <authorList>
            <person name="Wu B."/>
            <person name="Yu Q."/>
            <person name="Deng Z."/>
            <person name="Duan Y."/>
            <person name="Luo F."/>
            <person name="Gmitter F. Jr."/>
        </authorList>
    </citation>
    <scope>NUCLEOTIDE SEQUENCE [LARGE SCALE GENOMIC DNA]</scope>
    <source>
        <strain evidence="2">cv. Valencia</strain>
    </source>
</reference>